<accession>A0A0P9CTQ8</accession>
<proteinExistence type="predicted"/>
<organism evidence="1 2">
    <name type="scientific">Kouleothrix aurantiaca</name>
    <dbReference type="NCBI Taxonomy" id="186479"/>
    <lineage>
        <taxon>Bacteria</taxon>
        <taxon>Bacillati</taxon>
        <taxon>Chloroflexota</taxon>
        <taxon>Chloroflexia</taxon>
        <taxon>Chloroflexales</taxon>
        <taxon>Roseiflexineae</taxon>
        <taxon>Roseiflexaceae</taxon>
        <taxon>Kouleothrix</taxon>
    </lineage>
</organism>
<sequence>NFVRQQVPALALDAPSGFSWLPLTKFELQIYSIRHIQQHAGELMERLGPGATGLDWVGTYRGE</sequence>
<dbReference type="EMBL" id="LJCR01002246">
    <property type="protein sequence ID" value="KPV49022.1"/>
    <property type="molecule type" value="Genomic_DNA"/>
</dbReference>
<dbReference type="AlphaFoldDB" id="A0A0P9CTQ8"/>
<gene>
    <name evidence="1" type="ORF">SE17_34945</name>
</gene>
<comment type="caution">
    <text evidence="1">The sequence shown here is derived from an EMBL/GenBank/DDBJ whole genome shotgun (WGS) entry which is preliminary data.</text>
</comment>
<feature type="non-terminal residue" evidence="1">
    <location>
        <position position="1"/>
    </location>
</feature>
<evidence type="ECO:0008006" key="3">
    <source>
        <dbReference type="Google" id="ProtNLM"/>
    </source>
</evidence>
<dbReference type="Proteomes" id="UP000050509">
    <property type="component" value="Unassembled WGS sequence"/>
</dbReference>
<evidence type="ECO:0000313" key="1">
    <source>
        <dbReference type="EMBL" id="KPV49022.1"/>
    </source>
</evidence>
<reference evidence="1 2" key="1">
    <citation type="submission" date="2015-09" db="EMBL/GenBank/DDBJ databases">
        <title>Draft genome sequence of Kouleothrix aurantiaca JCM 19913.</title>
        <authorList>
            <person name="Hemp J."/>
        </authorList>
    </citation>
    <scope>NUCLEOTIDE SEQUENCE [LARGE SCALE GENOMIC DNA]</scope>
    <source>
        <strain evidence="1 2">COM-B</strain>
    </source>
</reference>
<keyword evidence="2" id="KW-1185">Reference proteome</keyword>
<evidence type="ECO:0000313" key="2">
    <source>
        <dbReference type="Proteomes" id="UP000050509"/>
    </source>
</evidence>
<name>A0A0P9CTQ8_9CHLR</name>
<protein>
    <recommendedName>
        <fullName evidence="3">DinB-like domain-containing protein</fullName>
    </recommendedName>
</protein>